<evidence type="ECO:0000256" key="2">
    <source>
        <dbReference type="ARBA" id="ARBA00010735"/>
    </source>
</evidence>
<keyword evidence="6 8" id="KW-1133">Transmembrane helix</keyword>
<accession>A0ABS5Q078</accession>
<keyword evidence="10" id="KW-1185">Reference proteome</keyword>
<sequence>MALSAHPAFRAGAQAVAPLLPGLVPFGMIAGIAALEAGLSPGAALAMSFVIFAGSAQLVAAQLMGLGTLPLIVILTALVINLRFTMYSASIAPHFQGLSGRWRWTMAYFLTDQAYALSITRYTLDPQAPGKHLYYLGAALPLWLVWVASCAAGVFLGAGVPASWSLDFTIPLSFLVLLIPSIIDRATLAAAVTGGGVAVAAAGLPYNLGLFLAAASGIGAGLLVEQLQPPPPSPVDTGAHRREER</sequence>
<proteinExistence type="inferred from homology"/>
<dbReference type="RefSeq" id="WP_213639463.1">
    <property type="nucleotide sequence ID" value="NZ_JADPMV010000001.1"/>
</dbReference>
<evidence type="ECO:0000256" key="4">
    <source>
        <dbReference type="ARBA" id="ARBA00022475"/>
    </source>
</evidence>
<evidence type="ECO:0000256" key="5">
    <source>
        <dbReference type="ARBA" id="ARBA00022692"/>
    </source>
</evidence>
<dbReference type="Proteomes" id="UP001196601">
    <property type="component" value="Unassembled WGS sequence"/>
</dbReference>
<evidence type="ECO:0000256" key="6">
    <source>
        <dbReference type="ARBA" id="ARBA00022989"/>
    </source>
</evidence>
<organism evidence="9 10">
    <name type="scientific">Pseudomonas lalucatii</name>
    <dbReference type="NCBI Taxonomy" id="1424203"/>
    <lineage>
        <taxon>Bacteria</taxon>
        <taxon>Pseudomonadati</taxon>
        <taxon>Pseudomonadota</taxon>
        <taxon>Gammaproteobacteria</taxon>
        <taxon>Pseudomonadales</taxon>
        <taxon>Pseudomonadaceae</taxon>
        <taxon>Pseudomonas</taxon>
    </lineage>
</organism>
<gene>
    <name evidence="9" type="ORF">I0D00_09425</name>
</gene>
<evidence type="ECO:0000313" key="10">
    <source>
        <dbReference type="Proteomes" id="UP001196601"/>
    </source>
</evidence>
<dbReference type="PANTHER" id="PTHR34979">
    <property type="entry name" value="INNER MEMBRANE PROTEIN YGAZ"/>
    <property type="match status" value="1"/>
</dbReference>
<name>A0ABS5Q078_9PSED</name>
<evidence type="ECO:0000313" key="9">
    <source>
        <dbReference type="EMBL" id="MBS7662157.1"/>
    </source>
</evidence>
<feature type="transmembrane region" description="Helical" evidence="8">
    <location>
        <begin position="63"/>
        <end position="84"/>
    </location>
</feature>
<comment type="similarity">
    <text evidence="2">Belongs to the AzlC family.</text>
</comment>
<feature type="transmembrane region" description="Helical" evidence="8">
    <location>
        <begin position="168"/>
        <end position="192"/>
    </location>
</feature>
<keyword evidence="5 8" id="KW-0812">Transmembrane</keyword>
<evidence type="ECO:0000256" key="1">
    <source>
        <dbReference type="ARBA" id="ARBA00004651"/>
    </source>
</evidence>
<dbReference type="InterPro" id="IPR011606">
    <property type="entry name" value="Brnchd-chn_aa_trnsp_permease"/>
</dbReference>
<dbReference type="Pfam" id="PF03591">
    <property type="entry name" value="AzlC"/>
    <property type="match status" value="1"/>
</dbReference>
<keyword evidence="4" id="KW-1003">Cell membrane</keyword>
<keyword evidence="7 8" id="KW-0472">Membrane</keyword>
<keyword evidence="3" id="KW-0813">Transport</keyword>
<reference evidence="9 10" key="1">
    <citation type="journal article" date="2021" name="Syst. Appl. Microbiol.">
        <title>Pseudomonas lalucatii sp. nov. isolated from Vallgornera, a karstic cave in Mallorca, Western Mediterranean.</title>
        <authorList>
            <person name="Busquets A."/>
            <person name="Mulet M."/>
            <person name="Gomila M."/>
            <person name="Garcia-Valdes E."/>
        </authorList>
    </citation>
    <scope>NUCLEOTIDE SEQUENCE [LARGE SCALE GENOMIC DNA]</scope>
    <source>
        <strain evidence="9 10">R1b54</strain>
    </source>
</reference>
<feature type="transmembrane region" description="Helical" evidence="8">
    <location>
        <begin position="26"/>
        <end position="51"/>
    </location>
</feature>
<feature type="transmembrane region" description="Helical" evidence="8">
    <location>
        <begin position="133"/>
        <end position="156"/>
    </location>
</feature>
<evidence type="ECO:0000256" key="7">
    <source>
        <dbReference type="ARBA" id="ARBA00023136"/>
    </source>
</evidence>
<dbReference type="PANTHER" id="PTHR34979:SF1">
    <property type="entry name" value="INNER MEMBRANE PROTEIN YGAZ"/>
    <property type="match status" value="1"/>
</dbReference>
<comment type="caution">
    <text evidence="9">The sequence shown here is derived from an EMBL/GenBank/DDBJ whole genome shotgun (WGS) entry which is preliminary data.</text>
</comment>
<comment type="subcellular location">
    <subcellularLocation>
        <location evidence="1">Cell membrane</location>
        <topology evidence="1">Multi-pass membrane protein</topology>
    </subcellularLocation>
</comment>
<protein>
    <submittedName>
        <fullName evidence="9">AzlC family ABC transporter permease</fullName>
    </submittedName>
</protein>
<evidence type="ECO:0000256" key="8">
    <source>
        <dbReference type="SAM" id="Phobius"/>
    </source>
</evidence>
<evidence type="ECO:0000256" key="3">
    <source>
        <dbReference type="ARBA" id="ARBA00022448"/>
    </source>
</evidence>
<dbReference type="EMBL" id="JADPMV010000001">
    <property type="protein sequence ID" value="MBS7662157.1"/>
    <property type="molecule type" value="Genomic_DNA"/>
</dbReference>